<dbReference type="InterPro" id="IPR026960">
    <property type="entry name" value="RVT-Znf"/>
</dbReference>
<dbReference type="EMBL" id="HG670306">
    <property type="protein sequence ID" value="CDM83712.1"/>
    <property type="molecule type" value="Genomic_DNA"/>
</dbReference>
<sequence>MDIDTLCPCCRRLDEDGDHLFLKCKFAKACWRAAILEEQRLKLVACSSAHEVMDCIFQFGDQMAMQAIQFARDAGKSRVIFETDATNLKDALCSNAYDLSQHGTIFRKAKYMLFTSFIEYKVISRVRECNSVAHKLAGQGASMEPGAHMLWHGTIPDFVLSDVASEYAVLGG</sequence>
<reference evidence="3" key="1">
    <citation type="journal article" date="2014" name="Science">
        <title>Structural and functional partitioning of bread wheat chromosome 3B.</title>
        <authorList>
            <person name="Choulet F."/>
            <person name="Alberti A."/>
            <person name="Theil S."/>
            <person name="Glover N."/>
            <person name="Barbe V."/>
            <person name="Daron J."/>
            <person name="Pingault L."/>
            <person name="Sourdille P."/>
            <person name="Couloux A."/>
            <person name="Paux E."/>
            <person name="Leroy P."/>
            <person name="Mangenot S."/>
            <person name="Guilhot N."/>
            <person name="Le Gouis J."/>
            <person name="Balfourier F."/>
            <person name="Alaux M."/>
            <person name="Jamilloux V."/>
            <person name="Poulain J."/>
            <person name="Durand C."/>
            <person name="Bellec A."/>
            <person name="Gaspin C."/>
            <person name="Safar J."/>
            <person name="Dolezel J."/>
            <person name="Rogers J."/>
            <person name="Vandepoele K."/>
            <person name="Aury J.M."/>
            <person name="Mayer K."/>
            <person name="Berges H."/>
            <person name="Quesneville H."/>
            <person name="Wincker P."/>
            <person name="Feuillet C."/>
        </authorList>
    </citation>
    <scope>NUCLEOTIDE SEQUENCE</scope>
</reference>
<dbReference type="GO" id="GO:0003676">
    <property type="term" value="F:nucleic acid binding"/>
    <property type="evidence" value="ECO:0007669"/>
    <property type="project" value="InterPro"/>
</dbReference>
<dbReference type="Gramene" id="TraesSYM3B03G01689330.1">
    <property type="protein sequence ID" value="TraesSYM3B03G01689330.1"/>
    <property type="gene ID" value="TraesSYM3B03G01689330"/>
</dbReference>
<evidence type="ECO:0000259" key="2">
    <source>
        <dbReference type="Pfam" id="PF13966"/>
    </source>
</evidence>
<evidence type="ECO:0000313" key="3">
    <source>
        <dbReference type="EMBL" id="CDM83712.1"/>
    </source>
</evidence>
<dbReference type="GO" id="GO:0004523">
    <property type="term" value="F:RNA-DNA hybrid ribonuclease activity"/>
    <property type="evidence" value="ECO:0007669"/>
    <property type="project" value="InterPro"/>
</dbReference>
<dbReference type="Pfam" id="PF13456">
    <property type="entry name" value="RVT_3"/>
    <property type="match status" value="1"/>
</dbReference>
<dbReference type="InterPro" id="IPR002156">
    <property type="entry name" value="RNaseH_domain"/>
</dbReference>
<name>A0A077S1S8_WHEAT</name>
<protein>
    <recommendedName>
        <fullName evidence="4">RNase H type-1 domain-containing protein</fullName>
    </recommendedName>
</protein>
<organism evidence="3">
    <name type="scientific">Triticum aestivum</name>
    <name type="common">Wheat</name>
    <dbReference type="NCBI Taxonomy" id="4565"/>
    <lineage>
        <taxon>Eukaryota</taxon>
        <taxon>Viridiplantae</taxon>
        <taxon>Streptophyta</taxon>
        <taxon>Embryophyta</taxon>
        <taxon>Tracheophyta</taxon>
        <taxon>Spermatophyta</taxon>
        <taxon>Magnoliopsida</taxon>
        <taxon>Liliopsida</taxon>
        <taxon>Poales</taxon>
        <taxon>Poaceae</taxon>
        <taxon>BOP clade</taxon>
        <taxon>Pooideae</taxon>
        <taxon>Triticodae</taxon>
        <taxon>Triticeae</taxon>
        <taxon>Triticinae</taxon>
        <taxon>Triticum</taxon>
    </lineage>
</organism>
<evidence type="ECO:0000259" key="1">
    <source>
        <dbReference type="Pfam" id="PF13456"/>
    </source>
</evidence>
<dbReference type="Gramene" id="TraesJUL3B03G01679910.1">
    <property type="protein sequence ID" value="TraesJUL3B03G01679910.1"/>
    <property type="gene ID" value="TraesJUL3B03G01679910"/>
</dbReference>
<proteinExistence type="predicted"/>
<dbReference type="AlphaFoldDB" id="A0A077S1S8"/>
<feature type="domain" description="Reverse transcriptase zinc-binding" evidence="2">
    <location>
        <begin position="2"/>
        <end position="31"/>
    </location>
</feature>
<dbReference type="Gramene" id="TraesNOR3B03G01689350.1">
    <property type="protein sequence ID" value="TraesNOR3B03G01689350.1"/>
    <property type="gene ID" value="TraesNOR3B03G01689350"/>
</dbReference>
<dbReference type="Pfam" id="PF13966">
    <property type="entry name" value="zf-RVT"/>
    <property type="match status" value="1"/>
</dbReference>
<feature type="domain" description="RNase H type-1" evidence="1">
    <location>
        <begin position="65"/>
        <end position="137"/>
    </location>
</feature>
<accession>A0A077S1S8</accession>
<gene>
    <name evidence="3" type="ORF">TRAES_3BF036800110CFD_c1</name>
</gene>
<evidence type="ECO:0008006" key="4">
    <source>
        <dbReference type="Google" id="ProtNLM"/>
    </source>
</evidence>
<dbReference type="HOGENOM" id="CLU_1558044_0_0_1"/>